<dbReference type="RefSeq" id="WP_177156684.1">
    <property type="nucleotide sequence ID" value="NZ_JABCJE010000001.1"/>
</dbReference>
<dbReference type="InterPro" id="IPR042193">
    <property type="entry name" value="FHIPEP_3"/>
</dbReference>
<dbReference type="EMBL" id="JABCJE010000001">
    <property type="protein sequence ID" value="NVO22435.1"/>
    <property type="molecule type" value="Genomic_DNA"/>
</dbReference>
<organism evidence="8 9">
    <name type="scientific">Donghicola mangrovi</name>
    <dbReference type="NCBI Taxonomy" id="2729614"/>
    <lineage>
        <taxon>Bacteria</taxon>
        <taxon>Pseudomonadati</taxon>
        <taxon>Pseudomonadota</taxon>
        <taxon>Alphaproteobacteria</taxon>
        <taxon>Rhodobacterales</taxon>
        <taxon>Roseobacteraceae</taxon>
        <taxon>Donghicola</taxon>
    </lineage>
</organism>
<evidence type="ECO:0000313" key="9">
    <source>
        <dbReference type="Proteomes" id="UP000592216"/>
    </source>
</evidence>
<feature type="transmembrane region" description="Helical" evidence="7">
    <location>
        <begin position="32"/>
        <end position="50"/>
    </location>
</feature>
<feature type="transmembrane region" description="Helical" evidence="7">
    <location>
        <begin position="57"/>
        <end position="77"/>
    </location>
</feature>
<dbReference type="PROSITE" id="PS00994">
    <property type="entry name" value="FHIPEP"/>
    <property type="match status" value="1"/>
</dbReference>
<keyword evidence="8" id="KW-0966">Cell projection</keyword>
<dbReference type="Gene3D" id="1.10.8.540">
    <property type="entry name" value="FHIPEP family, domain 3"/>
    <property type="match status" value="1"/>
</dbReference>
<dbReference type="Pfam" id="PF00771">
    <property type="entry name" value="FHIPEP"/>
    <property type="match status" value="1"/>
</dbReference>
<evidence type="ECO:0000256" key="7">
    <source>
        <dbReference type="SAM" id="Phobius"/>
    </source>
</evidence>
<dbReference type="GO" id="GO:0009306">
    <property type="term" value="P:protein secretion"/>
    <property type="evidence" value="ECO:0007669"/>
    <property type="project" value="InterPro"/>
</dbReference>
<sequence length="684" mass="74006">MRVIDSSIILATFAALAFVSLLMPMPSVLLDLGMAISFSLAILILSLVLLTPSASEFIAFPQFILISLIFRVYINIASTKLILTAGEYGEKVAGQTLYGFASFVMGEGLHIGIVVFVIFTLLNFLVLSKGSSRMAEVSARFSLDAMPGKQMAIDADLASGAITHEDASQRRDSLSKESSFYGALDGVAKFVKGDAVLGLLLTAINLIIGVGFGVLTYGMALGESLKLYAFLTIGDGFVSQIPSLIISFATGLLLAKGPDRKPTSNAIAHQIRSRKEVLLAVSMVCAALALVPGLPTIPFLFVSGSAAAMWFYASQDIEPELETSNEQDAEIHVDKIEDLLEADDILIKVSGTISRSLLRADSGIEQRIRPLRMHIAEKFGLLIPQVRIAEDSVLRDNIYEIHLHGAKVAWGELQGNDVLVLLDQADGREGTRDPVYGAPAKWYPSLEKEELALSGFTVLTGEEVLLTHLMDVATNNLDTLMTAKTLKQTLNSLVRQSDPVKAEGIKLCLSDAIPDKIPNEYLLDILKGLLSEGISIRGFSTILDAAVEAKSSGFRGENAVEFVRQRINLQVLDAAFDGAHDTQAITLDPRWEDLFSQSEVGATGQPSFVAIQPEELKRLSARLFEAASRSTRSGLSVVLVVSAKRRRYLRSVLDASQIKLPVVSFEELGSGANIKFKDVIPFDA</sequence>
<dbReference type="PIRSF" id="PIRSF005419">
    <property type="entry name" value="FlhA"/>
    <property type="match status" value="1"/>
</dbReference>
<evidence type="ECO:0000313" key="8">
    <source>
        <dbReference type="EMBL" id="NVO22435.1"/>
    </source>
</evidence>
<dbReference type="InterPro" id="IPR042194">
    <property type="entry name" value="FHIPEP_1"/>
</dbReference>
<dbReference type="PANTHER" id="PTHR30161">
    <property type="entry name" value="FLAGELLAR EXPORT PROTEIN, MEMBRANE FLHA SUBUNIT-RELATED"/>
    <property type="match status" value="1"/>
</dbReference>
<keyword evidence="8" id="KW-0282">Flagellum</keyword>
<evidence type="ECO:0000256" key="3">
    <source>
        <dbReference type="ARBA" id="ARBA00022475"/>
    </source>
</evidence>
<dbReference type="PRINTS" id="PR00949">
    <property type="entry name" value="TYPE3IMAPROT"/>
</dbReference>
<dbReference type="AlphaFoldDB" id="A0A850Q7A7"/>
<dbReference type="PANTHER" id="PTHR30161:SF1">
    <property type="entry name" value="FLAGELLAR BIOSYNTHESIS PROTEIN FLHA-RELATED"/>
    <property type="match status" value="1"/>
</dbReference>
<feature type="transmembrane region" description="Helical" evidence="7">
    <location>
        <begin position="7"/>
        <end position="26"/>
    </location>
</feature>
<dbReference type="Gene3D" id="3.40.50.12790">
    <property type="entry name" value="FHIPEP family, domain 4"/>
    <property type="match status" value="1"/>
</dbReference>
<keyword evidence="4 7" id="KW-0812">Transmembrane</keyword>
<feature type="transmembrane region" description="Helical" evidence="7">
    <location>
        <begin position="97"/>
        <end position="126"/>
    </location>
</feature>
<proteinExistence type="inferred from homology"/>
<dbReference type="InterPro" id="IPR042196">
    <property type="entry name" value="FHIPEP_4"/>
</dbReference>
<dbReference type="Proteomes" id="UP000592216">
    <property type="component" value="Unassembled WGS sequence"/>
</dbReference>
<keyword evidence="3" id="KW-1003">Cell membrane</keyword>
<evidence type="ECO:0000256" key="5">
    <source>
        <dbReference type="ARBA" id="ARBA00022989"/>
    </source>
</evidence>
<name>A0A850Q7A7_9RHOB</name>
<accession>A0A850Q7A7</accession>
<keyword evidence="5 7" id="KW-1133">Transmembrane helix</keyword>
<feature type="transmembrane region" description="Helical" evidence="7">
    <location>
        <begin position="277"/>
        <end position="301"/>
    </location>
</feature>
<dbReference type="InterPro" id="IPR025505">
    <property type="entry name" value="FHIPEP_CS"/>
</dbReference>
<dbReference type="InterPro" id="IPR001712">
    <property type="entry name" value="T3SS_FHIPEP"/>
</dbReference>
<feature type="transmembrane region" description="Helical" evidence="7">
    <location>
        <begin position="237"/>
        <end position="256"/>
    </location>
</feature>
<evidence type="ECO:0000256" key="6">
    <source>
        <dbReference type="ARBA" id="ARBA00023136"/>
    </source>
</evidence>
<keyword evidence="8" id="KW-0969">Cilium</keyword>
<comment type="similarity">
    <text evidence="2">Belongs to the FHIPEP (flagella/HR/invasion proteins export pore) family.</text>
</comment>
<comment type="subcellular location">
    <subcellularLocation>
        <location evidence="1">Cell membrane</location>
        <topology evidence="1">Multi-pass membrane protein</topology>
    </subcellularLocation>
</comment>
<reference evidence="8 9" key="1">
    <citation type="submission" date="2020-04" db="EMBL/GenBank/DDBJ databases">
        <title>Donghicola sp., a member of the Rhodobacteraceae family isolated from mangrove forest in Thailand.</title>
        <authorList>
            <person name="Charoenyingcharoen P."/>
            <person name="Yukphan P."/>
        </authorList>
    </citation>
    <scope>NUCLEOTIDE SEQUENCE [LARGE SCALE GENOMIC DNA]</scope>
    <source>
        <strain evidence="8 9">B5-SW-15</strain>
    </source>
</reference>
<evidence type="ECO:0000256" key="1">
    <source>
        <dbReference type="ARBA" id="ARBA00004651"/>
    </source>
</evidence>
<protein>
    <submittedName>
        <fullName evidence="8">Flagellar biosynthesis protein FlhA</fullName>
    </submittedName>
</protein>
<gene>
    <name evidence="8" type="ORF">HJ536_03620</name>
</gene>
<feature type="transmembrane region" description="Helical" evidence="7">
    <location>
        <begin position="196"/>
        <end position="217"/>
    </location>
</feature>
<evidence type="ECO:0000256" key="2">
    <source>
        <dbReference type="ARBA" id="ARBA00008835"/>
    </source>
</evidence>
<keyword evidence="6 7" id="KW-0472">Membrane</keyword>
<evidence type="ECO:0000256" key="4">
    <source>
        <dbReference type="ARBA" id="ARBA00022692"/>
    </source>
</evidence>
<comment type="caution">
    <text evidence="8">The sequence shown here is derived from an EMBL/GenBank/DDBJ whole genome shotgun (WGS) entry which is preliminary data.</text>
</comment>
<dbReference type="GO" id="GO:0005886">
    <property type="term" value="C:plasma membrane"/>
    <property type="evidence" value="ECO:0007669"/>
    <property type="project" value="UniProtKB-SubCell"/>
</dbReference>
<dbReference type="Gene3D" id="3.40.30.60">
    <property type="entry name" value="FHIPEP family, domain 1"/>
    <property type="match status" value="1"/>
</dbReference>
<dbReference type="GO" id="GO:0044780">
    <property type="term" value="P:bacterial-type flagellum assembly"/>
    <property type="evidence" value="ECO:0007669"/>
    <property type="project" value="TreeGrafter"/>
</dbReference>